<comment type="caution">
    <text evidence="7">The sequence shown here is derived from an EMBL/GenBank/DDBJ whole genome shotgun (WGS) entry which is preliminary data.</text>
</comment>
<dbReference type="InterPro" id="IPR011990">
    <property type="entry name" value="TPR-like_helical_dom_sf"/>
</dbReference>
<evidence type="ECO:0000256" key="3">
    <source>
        <dbReference type="ARBA" id="ARBA00023012"/>
    </source>
</evidence>
<keyword evidence="4" id="KW-1133">Transmembrane helix</keyword>
<dbReference type="GO" id="GO:0000160">
    <property type="term" value="P:phosphorelay signal transduction system"/>
    <property type="evidence" value="ECO:0007669"/>
    <property type="project" value="UniProtKB-KW"/>
</dbReference>
<protein>
    <recommendedName>
        <fullName evidence="6">Histidine kinase domain-containing protein</fullName>
    </recommendedName>
</protein>
<evidence type="ECO:0000313" key="7">
    <source>
        <dbReference type="EMBL" id="TYA71520.1"/>
    </source>
</evidence>
<dbReference type="AlphaFoldDB" id="A0A5D0HKM9"/>
<keyword evidence="8" id="KW-1185">Reference proteome</keyword>
<dbReference type="InterPro" id="IPR050482">
    <property type="entry name" value="Sensor_HK_TwoCompSys"/>
</dbReference>
<feature type="signal peptide" evidence="5">
    <location>
        <begin position="1"/>
        <end position="22"/>
    </location>
</feature>
<dbReference type="RefSeq" id="WP_148544506.1">
    <property type="nucleotide sequence ID" value="NZ_VSDQ01000718.1"/>
</dbReference>
<keyword evidence="2" id="KW-0418">Kinase</keyword>
<feature type="transmembrane region" description="Helical" evidence="4">
    <location>
        <begin position="437"/>
        <end position="455"/>
    </location>
</feature>
<evidence type="ECO:0000313" key="8">
    <source>
        <dbReference type="Proteomes" id="UP000323930"/>
    </source>
</evidence>
<evidence type="ECO:0000256" key="2">
    <source>
        <dbReference type="ARBA" id="ARBA00022777"/>
    </source>
</evidence>
<dbReference type="CDD" id="cd16917">
    <property type="entry name" value="HATPase_UhpB-NarQ-NarX-like"/>
    <property type="match status" value="1"/>
</dbReference>
<reference evidence="7 8" key="1">
    <citation type="submission" date="2019-08" db="EMBL/GenBank/DDBJ databases">
        <title>Seonamhaeicola sediminis sp. nov., isolated from marine sediment.</title>
        <authorList>
            <person name="Cao W.R."/>
        </authorList>
    </citation>
    <scope>NUCLEOTIDE SEQUENCE [LARGE SCALE GENOMIC DNA]</scope>
    <source>
        <strain evidence="7 8">B011</strain>
    </source>
</reference>
<dbReference type="InterPro" id="IPR003594">
    <property type="entry name" value="HATPase_dom"/>
</dbReference>
<keyword evidence="3" id="KW-0902">Two-component regulatory system</keyword>
<dbReference type="InterPro" id="IPR036890">
    <property type="entry name" value="HATPase_C_sf"/>
</dbReference>
<evidence type="ECO:0000256" key="4">
    <source>
        <dbReference type="SAM" id="Phobius"/>
    </source>
</evidence>
<accession>A0A5D0HKM9</accession>
<dbReference type="Proteomes" id="UP000323930">
    <property type="component" value="Unassembled WGS sequence"/>
</dbReference>
<evidence type="ECO:0000256" key="5">
    <source>
        <dbReference type="SAM" id="SignalP"/>
    </source>
</evidence>
<evidence type="ECO:0000256" key="1">
    <source>
        <dbReference type="ARBA" id="ARBA00022679"/>
    </source>
</evidence>
<dbReference type="SUPFAM" id="SSF48452">
    <property type="entry name" value="TPR-like"/>
    <property type="match status" value="2"/>
</dbReference>
<evidence type="ECO:0000259" key="6">
    <source>
        <dbReference type="PROSITE" id="PS50109"/>
    </source>
</evidence>
<dbReference type="EMBL" id="VSDQ01000718">
    <property type="protein sequence ID" value="TYA71520.1"/>
    <property type="molecule type" value="Genomic_DNA"/>
</dbReference>
<dbReference type="Gene3D" id="1.25.40.10">
    <property type="entry name" value="Tetratricopeptide repeat domain"/>
    <property type="match status" value="2"/>
</dbReference>
<keyword evidence="4" id="KW-0472">Membrane</keyword>
<gene>
    <name evidence="7" type="ORF">FUA24_18250</name>
</gene>
<keyword evidence="5" id="KW-0732">Signal</keyword>
<dbReference type="InterPro" id="IPR005467">
    <property type="entry name" value="His_kinase_dom"/>
</dbReference>
<organism evidence="7 8">
    <name type="scientific">Seonamhaeicola marinus</name>
    <dbReference type="NCBI Taxonomy" id="1912246"/>
    <lineage>
        <taxon>Bacteria</taxon>
        <taxon>Pseudomonadati</taxon>
        <taxon>Bacteroidota</taxon>
        <taxon>Flavobacteriia</taxon>
        <taxon>Flavobacteriales</taxon>
        <taxon>Flavobacteriaceae</taxon>
    </lineage>
</organism>
<dbReference type="SUPFAM" id="SSF55874">
    <property type="entry name" value="ATPase domain of HSP90 chaperone/DNA topoisomerase II/histidine kinase"/>
    <property type="match status" value="1"/>
</dbReference>
<dbReference type="Gene3D" id="3.30.565.10">
    <property type="entry name" value="Histidine kinase-like ATPase, C-terminal domain"/>
    <property type="match status" value="1"/>
</dbReference>
<dbReference type="OrthoDB" id="943406at2"/>
<dbReference type="GO" id="GO:0016301">
    <property type="term" value="F:kinase activity"/>
    <property type="evidence" value="ECO:0007669"/>
    <property type="project" value="UniProtKB-KW"/>
</dbReference>
<keyword evidence="4" id="KW-0812">Transmembrane</keyword>
<proteinExistence type="predicted"/>
<sequence length="688" mass="79305">MLIKPYLLFILPFFCICLSAQNDDFKQTLDSIQYLRKLSDNENSSLEKRLGYAKRASALSYKTKVDSIIYKSNIKIFTIYSSMSNLEMMGKYSYKILKLAEKLNDSLRIGTSSHNLGWYSSNIKNENDSAYYYYYKALKTFKKLKNSYLESDVLNSLATLQAIEKNYLESDANIVRALKTLENLNEKTKDVLVSTVDCYILLGNNSAYLKLYDKALNNYKKALSISYLLPSDFPNNYSYRNTARLYININIAEIFKYKKEHKKALSVYKDLLQNSPTFSRDSLLKKDPLSYAAILNNIAYNSFRDGSLNYDKIKREFIEAFTIFISKNSSQNIAASANDMAEFYEAINQKDSAFIISKMGYKHALTIKNYEEVSRSLLMLSKLEKGEKGKKYLYEHIKLNDSLLDAERNARNKFARIKFETDNYIAEAKRLKTRNGLLLFIGGGVVLSLILLLVLRHQKLRLHNLQHVNDQQKSNERIYSLLIKEQSELESTKLTERHEIGEELHDGILNRLTGTRLGLEFSIMDNEFKNDLNSYLNEIKTIEKDVLSLAHNLKNTRVLNTNFDTHIKGYIKKQCEINKLQFQIDYRSKIAWKDINDIIRVNLFRIIQESLQNIIKHAQASLVTFYFSLDGNTLKANITDNGVGFNTQQNFKGIGVKNIKSRVSKLSGTIYFNSANNKGTTITIQLPI</sequence>
<dbReference type="PANTHER" id="PTHR24421">
    <property type="entry name" value="NITRATE/NITRITE SENSOR PROTEIN NARX-RELATED"/>
    <property type="match status" value="1"/>
</dbReference>
<dbReference type="PROSITE" id="PS50109">
    <property type="entry name" value="HIS_KIN"/>
    <property type="match status" value="1"/>
</dbReference>
<keyword evidence="1" id="KW-0808">Transferase</keyword>
<feature type="chain" id="PRO_5023115541" description="Histidine kinase domain-containing protein" evidence="5">
    <location>
        <begin position="23"/>
        <end position="688"/>
    </location>
</feature>
<name>A0A5D0HKM9_9FLAO</name>
<dbReference type="Pfam" id="PF02518">
    <property type="entry name" value="HATPase_c"/>
    <property type="match status" value="1"/>
</dbReference>
<feature type="domain" description="Histidine kinase" evidence="6">
    <location>
        <begin position="603"/>
        <end position="688"/>
    </location>
</feature>